<comment type="caution">
    <text evidence="1">The sequence shown here is derived from an EMBL/GenBank/DDBJ whole genome shotgun (WGS) entry which is preliminary data.</text>
</comment>
<proteinExistence type="predicted"/>
<sequence length="86" mass="10020">MTFTLISYQRCGSDLVGGKEDFGDEKNQNLRIADIDTEDAHNELVVIDQVAQRFTDLLRYCNESRIFDYMKLQAEINEEKRSNLID</sequence>
<accession>A0AAN8VVK2</accession>
<gene>
    <name evidence="1" type="ORF">RJ641_033607</name>
</gene>
<dbReference type="EMBL" id="JBAMMX010000007">
    <property type="protein sequence ID" value="KAK6936577.1"/>
    <property type="molecule type" value="Genomic_DNA"/>
</dbReference>
<dbReference type="AlphaFoldDB" id="A0AAN8VVK2"/>
<name>A0AAN8VVK2_9MAGN</name>
<evidence type="ECO:0000313" key="1">
    <source>
        <dbReference type="EMBL" id="KAK6936577.1"/>
    </source>
</evidence>
<evidence type="ECO:0000313" key="2">
    <source>
        <dbReference type="Proteomes" id="UP001370490"/>
    </source>
</evidence>
<protein>
    <submittedName>
        <fullName evidence="1">Uncharacterized protein</fullName>
    </submittedName>
</protein>
<dbReference type="Proteomes" id="UP001370490">
    <property type="component" value="Unassembled WGS sequence"/>
</dbReference>
<organism evidence="1 2">
    <name type="scientific">Dillenia turbinata</name>
    <dbReference type="NCBI Taxonomy" id="194707"/>
    <lineage>
        <taxon>Eukaryota</taxon>
        <taxon>Viridiplantae</taxon>
        <taxon>Streptophyta</taxon>
        <taxon>Embryophyta</taxon>
        <taxon>Tracheophyta</taxon>
        <taxon>Spermatophyta</taxon>
        <taxon>Magnoliopsida</taxon>
        <taxon>eudicotyledons</taxon>
        <taxon>Gunneridae</taxon>
        <taxon>Pentapetalae</taxon>
        <taxon>Dilleniales</taxon>
        <taxon>Dilleniaceae</taxon>
        <taxon>Dillenia</taxon>
    </lineage>
</organism>
<reference evidence="1 2" key="1">
    <citation type="submission" date="2023-12" db="EMBL/GenBank/DDBJ databases">
        <title>A high-quality genome assembly for Dillenia turbinata (Dilleniales).</title>
        <authorList>
            <person name="Chanderbali A."/>
        </authorList>
    </citation>
    <scope>NUCLEOTIDE SEQUENCE [LARGE SCALE GENOMIC DNA]</scope>
    <source>
        <strain evidence="1">LSX21</strain>
        <tissue evidence="1">Leaf</tissue>
    </source>
</reference>
<keyword evidence="2" id="KW-1185">Reference proteome</keyword>